<dbReference type="Proteomes" id="UP000279307">
    <property type="component" value="Chromosome 3"/>
</dbReference>
<evidence type="ECO:0000313" key="2">
    <source>
        <dbReference type="Proteomes" id="UP000279307"/>
    </source>
</evidence>
<accession>A0A3L8DX65</accession>
<organism evidence="1 2">
    <name type="scientific">Ooceraea biroi</name>
    <name type="common">Clonal raider ant</name>
    <name type="synonym">Cerapachys biroi</name>
    <dbReference type="NCBI Taxonomy" id="2015173"/>
    <lineage>
        <taxon>Eukaryota</taxon>
        <taxon>Metazoa</taxon>
        <taxon>Ecdysozoa</taxon>
        <taxon>Arthropoda</taxon>
        <taxon>Hexapoda</taxon>
        <taxon>Insecta</taxon>
        <taxon>Pterygota</taxon>
        <taxon>Neoptera</taxon>
        <taxon>Endopterygota</taxon>
        <taxon>Hymenoptera</taxon>
        <taxon>Apocrita</taxon>
        <taxon>Aculeata</taxon>
        <taxon>Formicoidea</taxon>
        <taxon>Formicidae</taxon>
        <taxon>Dorylinae</taxon>
        <taxon>Ooceraea</taxon>
    </lineage>
</organism>
<evidence type="ECO:0000313" key="1">
    <source>
        <dbReference type="EMBL" id="RLU25064.1"/>
    </source>
</evidence>
<dbReference type="EMBL" id="QOIP01000003">
    <property type="protein sequence ID" value="RLU25064.1"/>
    <property type="molecule type" value="Genomic_DNA"/>
</dbReference>
<dbReference type="OrthoDB" id="7615806at2759"/>
<name>A0A3L8DX65_OOCBI</name>
<proteinExistence type="predicted"/>
<gene>
    <name evidence="1" type="ORF">DMN91_003156</name>
</gene>
<comment type="caution">
    <text evidence="1">The sequence shown here is derived from an EMBL/GenBank/DDBJ whole genome shotgun (WGS) entry which is preliminary data.</text>
</comment>
<dbReference type="AlphaFoldDB" id="A0A3L8DX65"/>
<evidence type="ECO:0008006" key="3">
    <source>
        <dbReference type="Google" id="ProtNLM"/>
    </source>
</evidence>
<protein>
    <recommendedName>
        <fullName evidence="3">Reverse transcriptase domain-containing protein</fullName>
    </recommendedName>
</protein>
<sequence length="107" mass="11852">MSKLRQWTPPETEEMDPLELRGVLDTLFPAGGGCPGPPKWMTSERPQEIPGIGPEEWAGSLRRLRGQRAPGLDGIPSKVWTLAMEVLALRVRALFERCLAEGRFPSA</sequence>
<reference evidence="1 2" key="1">
    <citation type="journal article" date="2018" name="Genome Res.">
        <title>The genomic architecture and molecular evolution of ant odorant receptors.</title>
        <authorList>
            <person name="McKenzie S.K."/>
            <person name="Kronauer D.J.C."/>
        </authorList>
    </citation>
    <scope>NUCLEOTIDE SEQUENCE [LARGE SCALE GENOMIC DNA]</scope>
    <source>
        <strain evidence="1">Clonal line C1</strain>
    </source>
</reference>